<comment type="similarity">
    <text evidence="3">Belongs to the peroxisomal targeting signal receptor family.</text>
</comment>
<evidence type="ECO:0000256" key="4">
    <source>
        <dbReference type="ARBA" id="ARBA00022490"/>
    </source>
</evidence>
<dbReference type="AlphaFoldDB" id="A0AAW1QIZ5"/>
<dbReference type="GO" id="GO:0005778">
    <property type="term" value="C:peroxisomal membrane"/>
    <property type="evidence" value="ECO:0007669"/>
    <property type="project" value="TreeGrafter"/>
</dbReference>
<dbReference type="PANTHER" id="PTHR10130:SF0">
    <property type="entry name" value="GH08708P"/>
    <property type="match status" value="1"/>
</dbReference>
<evidence type="ECO:0000256" key="7">
    <source>
        <dbReference type="ARBA" id="ARBA00023140"/>
    </source>
</evidence>
<feature type="compositionally biased region" description="Polar residues" evidence="8">
    <location>
        <begin position="350"/>
        <end position="364"/>
    </location>
</feature>
<evidence type="ECO:0000256" key="2">
    <source>
        <dbReference type="ARBA" id="ARBA00004496"/>
    </source>
</evidence>
<keyword evidence="5" id="KW-0677">Repeat</keyword>
<keyword evidence="4" id="KW-0963">Cytoplasm</keyword>
<feature type="region of interest" description="Disordered" evidence="8">
    <location>
        <begin position="310"/>
        <end position="331"/>
    </location>
</feature>
<dbReference type="GO" id="GO:0016560">
    <property type="term" value="P:protein import into peroxisome matrix, docking"/>
    <property type="evidence" value="ECO:0007669"/>
    <property type="project" value="TreeGrafter"/>
</dbReference>
<name>A0AAW1QIZ5_9CHLO</name>
<sequence>MSAWKELVLGQGCVPSDGASSSSNPLGQLASGLLKAREYGPGAVSQAGVPGPEQSAAADSRTRMLARQLMPDADEEMVDAHAGALMQSLNINQGISKLPLEDAKLHAFMRPPRTPSPPDTRSPSSAPRQSPYSTSFPHQHYLGPHGPGQHEPAGAQLDEMRQAWEDDMAELQLHDRAMGLDGVPWVADFADRLHLRGREGRAEPSAESAWAAEFDDRLQLRPSAPSQDATRPGSHPDQHNRMGGPWRLDGHNRPVHAAPMPEYRRHLTHEDQQQEAVQNSWGAKEHSRGAPPKSLSSAWNELFVHSAAASANSGPHQSHVAGTPSSTIGQSWGDEFRQQAALHTARENGLRSSTQGHDPSSWSEEFQAANASRHPEADKWAHDFQERLQLEGASDSASWADAFHQQQQHQAERVKARGPSPDDPLEDPTAASWVAQFNEQLHLTTTNAAQAEQERLCKEVQMGPPARNPFSQHALPMQAARRLQQTGDLLQASLAFEAAALAAPDNADAWHALGMIRTELAQPRAAVPAFHQAAQVDKAGEGRLRCLADACIRSGPSAGAQGIAAVKQWITLRTAQPGPGGAAIGTLPAASPAQIHEALQGLDRRAPGDARVWQVLGQLQALQGNDTAAADAFAHAFSLTSHQDTEMLLQLGAALSRMRQPVQSERCFSAASKAAPGDARCWQGLAQAQSSQGRFMEAAGSYVHALSARPASADFWAALGMALTATGEMELADLADVHNLKPIQQFIAAKLS</sequence>
<proteinExistence type="inferred from homology"/>
<organism evidence="9 10">
    <name type="scientific">Apatococcus lobatus</name>
    <dbReference type="NCBI Taxonomy" id="904363"/>
    <lineage>
        <taxon>Eukaryota</taxon>
        <taxon>Viridiplantae</taxon>
        <taxon>Chlorophyta</taxon>
        <taxon>core chlorophytes</taxon>
        <taxon>Trebouxiophyceae</taxon>
        <taxon>Chlorellales</taxon>
        <taxon>Chlorellaceae</taxon>
        <taxon>Apatococcus</taxon>
    </lineage>
</organism>
<evidence type="ECO:0000256" key="3">
    <source>
        <dbReference type="ARBA" id="ARBA00005348"/>
    </source>
</evidence>
<dbReference type="InterPro" id="IPR024111">
    <property type="entry name" value="PEX5/PEX5L"/>
</dbReference>
<keyword evidence="10" id="KW-1185">Reference proteome</keyword>
<feature type="region of interest" description="Disordered" evidence="8">
    <location>
        <begin position="344"/>
        <end position="376"/>
    </location>
</feature>
<comment type="subcellular location">
    <subcellularLocation>
        <location evidence="2">Cytoplasm</location>
    </subcellularLocation>
    <subcellularLocation>
        <location evidence="1">Peroxisome</location>
    </subcellularLocation>
</comment>
<dbReference type="EMBL" id="JALJOS010000038">
    <property type="protein sequence ID" value="KAK9821403.1"/>
    <property type="molecule type" value="Genomic_DNA"/>
</dbReference>
<dbReference type="GO" id="GO:0005052">
    <property type="term" value="F:peroxisome matrix targeting signal-1 binding"/>
    <property type="evidence" value="ECO:0007669"/>
    <property type="project" value="TreeGrafter"/>
</dbReference>
<keyword evidence="7" id="KW-0576">Peroxisome</keyword>
<dbReference type="PANTHER" id="PTHR10130">
    <property type="entry name" value="PEROXISOMAL TARGETING SIGNAL 1 RECEPTOR PEX5"/>
    <property type="match status" value="1"/>
</dbReference>
<gene>
    <name evidence="9" type="ORF">WJX74_010332</name>
</gene>
<comment type="caution">
    <text evidence="9">The sequence shown here is derived from an EMBL/GenBank/DDBJ whole genome shotgun (WGS) entry which is preliminary data.</text>
</comment>
<dbReference type="InterPro" id="IPR019734">
    <property type="entry name" value="TPR_rpt"/>
</dbReference>
<evidence type="ECO:0000313" key="9">
    <source>
        <dbReference type="EMBL" id="KAK9821403.1"/>
    </source>
</evidence>
<dbReference type="Proteomes" id="UP001438707">
    <property type="component" value="Unassembled WGS sequence"/>
</dbReference>
<evidence type="ECO:0000256" key="1">
    <source>
        <dbReference type="ARBA" id="ARBA00004275"/>
    </source>
</evidence>
<protein>
    <submittedName>
        <fullName evidence="9">Uncharacterized protein</fullName>
    </submittedName>
</protein>
<reference evidence="9 10" key="1">
    <citation type="journal article" date="2024" name="Nat. Commun.">
        <title>Phylogenomics reveals the evolutionary origins of lichenization in chlorophyte algae.</title>
        <authorList>
            <person name="Puginier C."/>
            <person name="Libourel C."/>
            <person name="Otte J."/>
            <person name="Skaloud P."/>
            <person name="Haon M."/>
            <person name="Grisel S."/>
            <person name="Petersen M."/>
            <person name="Berrin J.G."/>
            <person name="Delaux P.M."/>
            <person name="Dal Grande F."/>
            <person name="Keller J."/>
        </authorList>
    </citation>
    <scope>NUCLEOTIDE SEQUENCE [LARGE SCALE GENOMIC DNA]</scope>
    <source>
        <strain evidence="9 10">SAG 2145</strain>
    </source>
</reference>
<feature type="region of interest" description="Disordered" evidence="8">
    <location>
        <begin position="222"/>
        <end position="295"/>
    </location>
</feature>
<dbReference type="SUPFAM" id="SSF48452">
    <property type="entry name" value="TPR-like"/>
    <property type="match status" value="1"/>
</dbReference>
<dbReference type="GO" id="GO:0005829">
    <property type="term" value="C:cytosol"/>
    <property type="evidence" value="ECO:0007669"/>
    <property type="project" value="TreeGrafter"/>
</dbReference>
<dbReference type="Gene3D" id="1.25.40.10">
    <property type="entry name" value="Tetratricopeptide repeat domain"/>
    <property type="match status" value="1"/>
</dbReference>
<accession>A0AAW1QIZ5</accession>
<evidence type="ECO:0000256" key="5">
    <source>
        <dbReference type="ARBA" id="ARBA00022737"/>
    </source>
</evidence>
<keyword evidence="6" id="KW-0802">TPR repeat</keyword>
<feature type="region of interest" description="Disordered" evidence="8">
    <location>
        <begin position="108"/>
        <end position="153"/>
    </location>
</feature>
<evidence type="ECO:0000256" key="8">
    <source>
        <dbReference type="SAM" id="MobiDB-lite"/>
    </source>
</evidence>
<evidence type="ECO:0000256" key="6">
    <source>
        <dbReference type="ARBA" id="ARBA00022803"/>
    </source>
</evidence>
<feature type="compositionally biased region" description="Basic and acidic residues" evidence="8">
    <location>
        <begin position="262"/>
        <end position="272"/>
    </location>
</feature>
<dbReference type="SMART" id="SM00028">
    <property type="entry name" value="TPR"/>
    <property type="match status" value="4"/>
</dbReference>
<dbReference type="InterPro" id="IPR011990">
    <property type="entry name" value="TPR-like_helical_dom_sf"/>
</dbReference>
<evidence type="ECO:0000313" key="10">
    <source>
        <dbReference type="Proteomes" id="UP001438707"/>
    </source>
</evidence>
<feature type="region of interest" description="Disordered" evidence="8">
    <location>
        <begin position="393"/>
        <end position="428"/>
    </location>
</feature>